<protein>
    <recommendedName>
        <fullName evidence="1">N-acetyltransferase domain-containing protein</fullName>
    </recommendedName>
</protein>
<dbReference type="InterPro" id="IPR016181">
    <property type="entry name" value="Acyl_CoA_acyltransferase"/>
</dbReference>
<organism evidence="2 3">
    <name type="scientific">Paenibacillus profundus</name>
    <dbReference type="NCBI Taxonomy" id="1173085"/>
    <lineage>
        <taxon>Bacteria</taxon>
        <taxon>Bacillati</taxon>
        <taxon>Bacillota</taxon>
        <taxon>Bacilli</taxon>
        <taxon>Bacillales</taxon>
        <taxon>Paenibacillaceae</taxon>
        <taxon>Paenibacillus</taxon>
    </lineage>
</organism>
<dbReference type="PROSITE" id="PS51186">
    <property type="entry name" value="GNAT"/>
    <property type="match status" value="1"/>
</dbReference>
<gene>
    <name evidence="2" type="ORF">LQV63_20660</name>
</gene>
<evidence type="ECO:0000259" key="1">
    <source>
        <dbReference type="PROSITE" id="PS51186"/>
    </source>
</evidence>
<proteinExistence type="predicted"/>
<evidence type="ECO:0000313" key="3">
    <source>
        <dbReference type="Proteomes" id="UP001199916"/>
    </source>
</evidence>
<sequence length="279" mass="30977">MKIMNFSHAAPFLNAALPLLMQDEAVNNVMIGLAMQLRQQHSDVYFALLSDHKPALAALMTPSGPLHLYGKDCTAGHLNLLVHNIRQQLRSVSQVVGPTGLTNLFASVWSNATGFKAVNSKLLSVYCLERDMLLPDKRRGMLRSVEMKDEHLLTQWMYEMSVETGIPIREEDASWRTKQSIADGDLYLWEVEGRPVSMAGKVRSTPNGIAIHSVYTPLPLRNMGHAAACVAALSELLLHSGYDFCCIFADDTLAGAGRLYTNMGYEQLEHVIEHHFILG</sequence>
<accession>A0ABS8YN14</accession>
<dbReference type="InterPro" id="IPR000182">
    <property type="entry name" value="GNAT_dom"/>
</dbReference>
<dbReference type="Gene3D" id="3.40.630.30">
    <property type="match status" value="1"/>
</dbReference>
<evidence type="ECO:0000313" key="2">
    <source>
        <dbReference type="EMBL" id="MCE5171697.1"/>
    </source>
</evidence>
<reference evidence="2 3" key="1">
    <citation type="submission" date="2021-11" db="EMBL/GenBank/DDBJ databases">
        <title>Draft genome sequence of Paenibacillus profundus YoMME, a new Gram-positive bacteria with exoelectrogenic properties.</title>
        <authorList>
            <person name="Hubenova Y."/>
            <person name="Hubenova E."/>
            <person name="Manasiev Y."/>
            <person name="Peykov S."/>
            <person name="Mitov M."/>
        </authorList>
    </citation>
    <scope>NUCLEOTIDE SEQUENCE [LARGE SCALE GENOMIC DNA]</scope>
    <source>
        <strain evidence="2 3">YoMME</strain>
    </source>
</reference>
<dbReference type="EMBL" id="JAJNBZ010000019">
    <property type="protein sequence ID" value="MCE5171697.1"/>
    <property type="molecule type" value="Genomic_DNA"/>
</dbReference>
<dbReference type="Proteomes" id="UP001199916">
    <property type="component" value="Unassembled WGS sequence"/>
</dbReference>
<dbReference type="SUPFAM" id="SSF55729">
    <property type="entry name" value="Acyl-CoA N-acyltransferases (Nat)"/>
    <property type="match status" value="1"/>
</dbReference>
<keyword evidence="3" id="KW-1185">Reference proteome</keyword>
<feature type="domain" description="N-acetyltransferase" evidence="1">
    <location>
        <begin position="140"/>
        <end position="279"/>
    </location>
</feature>
<name>A0ABS8YN14_9BACL</name>
<comment type="caution">
    <text evidence="2">The sequence shown here is derived from an EMBL/GenBank/DDBJ whole genome shotgun (WGS) entry which is preliminary data.</text>
</comment>
<dbReference type="RefSeq" id="WP_233698088.1">
    <property type="nucleotide sequence ID" value="NZ_JAJNBZ010000019.1"/>
</dbReference>